<dbReference type="PROSITE" id="PS50977">
    <property type="entry name" value="HTH_TETR_2"/>
    <property type="match status" value="1"/>
</dbReference>
<keyword evidence="5" id="KW-1185">Reference proteome</keyword>
<dbReference type="SUPFAM" id="SSF46689">
    <property type="entry name" value="Homeodomain-like"/>
    <property type="match status" value="1"/>
</dbReference>
<organism evidence="4 5">
    <name type="scientific">Streptococcus sobrinus</name>
    <dbReference type="NCBI Taxonomy" id="1310"/>
    <lineage>
        <taxon>Bacteria</taxon>
        <taxon>Bacillati</taxon>
        <taxon>Bacillota</taxon>
        <taxon>Bacilli</taxon>
        <taxon>Lactobacillales</taxon>
        <taxon>Streptococcaceae</taxon>
        <taxon>Streptococcus</taxon>
    </lineage>
</organism>
<dbReference type="InterPro" id="IPR009057">
    <property type="entry name" value="Homeodomain-like_sf"/>
</dbReference>
<evidence type="ECO:0000259" key="3">
    <source>
        <dbReference type="PROSITE" id="PS50977"/>
    </source>
</evidence>
<proteinExistence type="predicted"/>
<dbReference type="PRINTS" id="PR00455">
    <property type="entry name" value="HTHTETR"/>
</dbReference>
<dbReference type="PANTHER" id="PTHR43479:SF11">
    <property type="entry name" value="ACREF_ENVCD OPERON REPRESSOR-RELATED"/>
    <property type="match status" value="1"/>
</dbReference>
<feature type="domain" description="HTH tetR-type" evidence="3">
    <location>
        <begin position="3"/>
        <end position="63"/>
    </location>
</feature>
<keyword evidence="1 2" id="KW-0238">DNA-binding</keyword>
<feature type="DNA-binding region" description="H-T-H motif" evidence="2">
    <location>
        <begin position="26"/>
        <end position="45"/>
    </location>
</feature>
<evidence type="ECO:0000313" key="4">
    <source>
        <dbReference type="EMBL" id="AWN21421.1"/>
    </source>
</evidence>
<dbReference type="Pfam" id="PF00440">
    <property type="entry name" value="TetR_N"/>
    <property type="match status" value="1"/>
</dbReference>
<dbReference type="RefSeq" id="WP_002960191.1">
    <property type="nucleotide sequence ID" value="NZ_CP029490.1"/>
</dbReference>
<evidence type="ECO:0000313" key="5">
    <source>
        <dbReference type="Proteomes" id="UP000245369"/>
    </source>
</evidence>
<dbReference type="GeneID" id="93924586"/>
<evidence type="ECO:0000256" key="2">
    <source>
        <dbReference type="PROSITE-ProRule" id="PRU00335"/>
    </source>
</evidence>
<dbReference type="InterPro" id="IPR036271">
    <property type="entry name" value="Tet_transcr_reg_TetR-rel_C_sf"/>
</dbReference>
<dbReference type="EMBL" id="CP029490">
    <property type="protein sequence ID" value="AWN21421.1"/>
    <property type="molecule type" value="Genomic_DNA"/>
</dbReference>
<dbReference type="InterPro" id="IPR001647">
    <property type="entry name" value="HTH_TetR"/>
</dbReference>
<sequence>MANNTRQRIIEAAKLLFQEKPYSSIGVREIAKQAGCSHTAIYLYFKNKDEILYEVTKAPLEELYQTLKEIVTEAQAPQEKLLQMAHAYLDFGFTHQNTNRLMFLVDGERVELEEFDNPVNSLRIKCFRLLEENLNSLLPESLTDLQKLNVARGLYLFMQGMIANYAIDGESYNDRLKAIVTDYLNYSIIRGLN</sequence>
<dbReference type="Proteomes" id="UP000245369">
    <property type="component" value="Chromosome"/>
</dbReference>
<protein>
    <submittedName>
        <fullName evidence="4">TetR/AcrR family transcriptional regulator</fullName>
    </submittedName>
</protein>
<name>A0ABN5LKS7_9STRE</name>
<evidence type="ECO:0000256" key="1">
    <source>
        <dbReference type="ARBA" id="ARBA00023125"/>
    </source>
</evidence>
<gene>
    <name evidence="4" type="ORF">DK182_08715</name>
</gene>
<dbReference type="PANTHER" id="PTHR43479">
    <property type="entry name" value="ACREF/ENVCD OPERON REPRESSOR-RELATED"/>
    <property type="match status" value="1"/>
</dbReference>
<dbReference type="SUPFAM" id="SSF48498">
    <property type="entry name" value="Tetracyclin repressor-like, C-terminal domain"/>
    <property type="match status" value="1"/>
</dbReference>
<accession>A0ABN5LKS7</accession>
<reference evidence="4 5" key="1">
    <citation type="submission" date="2018-05" db="EMBL/GenBank/DDBJ databases">
        <title>Complete genome sequences of Streptococcus sobrinus.</title>
        <authorList>
            <person name="Sales M."/>
            <person name="Jensen P.A."/>
        </authorList>
    </citation>
    <scope>NUCLEOTIDE SEQUENCE [LARGE SCALE GENOMIC DNA]</scope>
    <source>
        <strain evidence="4 5">SL1</strain>
    </source>
</reference>
<dbReference type="Gene3D" id="1.10.357.10">
    <property type="entry name" value="Tetracycline Repressor, domain 2"/>
    <property type="match status" value="1"/>
</dbReference>
<dbReference type="InterPro" id="IPR050624">
    <property type="entry name" value="HTH-type_Tx_Regulator"/>
</dbReference>